<name>A0A8J3LH73_9ACTN</name>
<dbReference type="EMBL" id="BONJ01000020">
    <property type="protein sequence ID" value="GIG15489.1"/>
    <property type="molecule type" value="Genomic_DNA"/>
</dbReference>
<evidence type="ECO:0000313" key="2">
    <source>
        <dbReference type="Proteomes" id="UP000660339"/>
    </source>
</evidence>
<evidence type="ECO:0000313" key="1">
    <source>
        <dbReference type="EMBL" id="GIG15489.1"/>
    </source>
</evidence>
<gene>
    <name evidence="1" type="ORF">Cme02nite_38210</name>
</gene>
<keyword evidence="2" id="KW-1185">Reference proteome</keyword>
<dbReference type="AlphaFoldDB" id="A0A8J3LH73"/>
<accession>A0A8J3LH73</accession>
<dbReference type="Proteomes" id="UP000660339">
    <property type="component" value="Unassembled WGS sequence"/>
</dbReference>
<organism evidence="1 2">
    <name type="scientific">Catellatospora methionotrophica</name>
    <dbReference type="NCBI Taxonomy" id="121620"/>
    <lineage>
        <taxon>Bacteria</taxon>
        <taxon>Bacillati</taxon>
        <taxon>Actinomycetota</taxon>
        <taxon>Actinomycetes</taxon>
        <taxon>Micromonosporales</taxon>
        <taxon>Micromonosporaceae</taxon>
        <taxon>Catellatospora</taxon>
    </lineage>
</organism>
<reference evidence="1" key="1">
    <citation type="submission" date="2021-01" db="EMBL/GenBank/DDBJ databases">
        <title>Whole genome shotgun sequence of Catellatospora methionotrophica NBRC 14553.</title>
        <authorList>
            <person name="Komaki H."/>
            <person name="Tamura T."/>
        </authorList>
    </citation>
    <scope>NUCLEOTIDE SEQUENCE</scope>
    <source>
        <strain evidence="1">NBRC 14553</strain>
    </source>
</reference>
<comment type="caution">
    <text evidence="1">The sequence shown here is derived from an EMBL/GenBank/DDBJ whole genome shotgun (WGS) entry which is preliminary data.</text>
</comment>
<dbReference type="RefSeq" id="WP_166379893.1">
    <property type="nucleotide sequence ID" value="NZ_BAAATT010000005.1"/>
</dbReference>
<proteinExistence type="predicted"/>
<protein>
    <submittedName>
        <fullName evidence="1">Uncharacterized protein</fullName>
    </submittedName>
</protein>
<sequence>MAATGYKSDPRAVTSVEGRTGAVDITLDDVGGTAAIDEAVEESVGPVVDAAITVHEGDTDPHGDRAFTTAAIATASASLVPNTRTVTAGTGLTGGGSLAADRTLAVSYGTSAGTAAQGNDSRLSDARTPTAHVHSGADITSGTVPIGQLPTGTSGSTVALGNHTHTGTYAPASHTHSGADITSGTVPVGQLPTGTSGTTVALGNHTHGVATGGTGLTSVTANSYVKGNGTGALVERTYAQVKTDLGLDAGAWTAPDSYAASMSNAGTPYYDVASRTEPNSVIRLRGRIAAGANYTSGATICTLNTSARPAAEVAFPVRVVGVGAANGSLTITTGGLVSYSANITVGTGTAWLLDGITYTLAA</sequence>